<name>C7MPG6_CRYCD</name>
<dbReference type="Proteomes" id="UP000000954">
    <property type="component" value="Chromosome"/>
</dbReference>
<organism evidence="1 2">
    <name type="scientific">Cryptobacterium curtum (strain ATCC 700683 / DSM 15641 / CCUG 43107 / 12-3)</name>
    <dbReference type="NCBI Taxonomy" id="469378"/>
    <lineage>
        <taxon>Bacteria</taxon>
        <taxon>Bacillati</taxon>
        <taxon>Actinomycetota</taxon>
        <taxon>Coriobacteriia</taxon>
        <taxon>Eggerthellales</taxon>
        <taxon>Eggerthellaceae</taxon>
        <taxon>Cryptobacterium</taxon>
    </lineage>
</organism>
<dbReference type="KEGG" id="ccu:Ccur_11160"/>
<sequence length="84" mass="9301">MHAYYLAGLIGAGTPCTPSVWAIAFSWRGLQEGGPNPIITKSLNIKQFVRVSNFACCITHTKKMARHIEKMNGLTGKELPWKRG</sequence>
<reference evidence="1 2" key="1">
    <citation type="journal article" date="2009" name="Stand. Genomic Sci.">
        <title>Complete genome sequence of Cryptobacterium curtum type strain (12-3).</title>
        <authorList>
            <person name="Mavrommatis K."/>
            <person name="Pukall R."/>
            <person name="Rohde C."/>
            <person name="Chen F."/>
            <person name="Sims D."/>
            <person name="Brettin T."/>
            <person name="Kuske C."/>
            <person name="Detter J.C."/>
            <person name="Han C."/>
            <person name="Lapidus A."/>
            <person name="Copeland A."/>
            <person name="Glavina Del Rio T."/>
            <person name="Nolan M."/>
            <person name="Lucas S."/>
            <person name="Tice H."/>
            <person name="Cheng J.F."/>
            <person name="Bruce D."/>
            <person name="Goodwin L."/>
            <person name="Pitluck S."/>
            <person name="Ovchinnikova G."/>
            <person name="Pati A."/>
            <person name="Ivanova N."/>
            <person name="Chen A."/>
            <person name="Palaniappan K."/>
            <person name="Chain P."/>
            <person name="D'haeseleer P."/>
            <person name="Goker M."/>
            <person name="Bristow J."/>
            <person name="Eisen J.A."/>
            <person name="Markowitz V."/>
            <person name="Hugenholtz P."/>
            <person name="Rohde M."/>
            <person name="Klenk H.P."/>
            <person name="Kyrpides N.C."/>
        </authorList>
    </citation>
    <scope>NUCLEOTIDE SEQUENCE [LARGE SCALE GENOMIC DNA]</scope>
    <source>
        <strain evidence="2">ATCC 700683 / DSM 15641 / 12-3</strain>
    </source>
</reference>
<dbReference type="EMBL" id="CP001682">
    <property type="protein sequence ID" value="ACU94806.1"/>
    <property type="molecule type" value="Genomic_DNA"/>
</dbReference>
<protein>
    <submittedName>
        <fullName evidence="1">Uncharacterized protein</fullName>
    </submittedName>
</protein>
<dbReference type="STRING" id="469378.Ccur_11160"/>
<proteinExistence type="predicted"/>
<dbReference type="AlphaFoldDB" id="C7MPG6"/>
<evidence type="ECO:0000313" key="2">
    <source>
        <dbReference type="Proteomes" id="UP000000954"/>
    </source>
</evidence>
<dbReference type="HOGENOM" id="CLU_2521973_0_0_11"/>
<keyword evidence="2" id="KW-1185">Reference proteome</keyword>
<gene>
    <name evidence="1" type="ordered locus">Ccur_11160</name>
</gene>
<evidence type="ECO:0000313" key="1">
    <source>
        <dbReference type="EMBL" id="ACU94806.1"/>
    </source>
</evidence>
<accession>C7MPG6</accession>